<organism evidence="2 3">
    <name type="scientific">Caldimonas mangrovi</name>
    <dbReference type="NCBI Taxonomy" id="2944811"/>
    <lineage>
        <taxon>Bacteria</taxon>
        <taxon>Pseudomonadati</taxon>
        <taxon>Pseudomonadota</taxon>
        <taxon>Betaproteobacteria</taxon>
        <taxon>Burkholderiales</taxon>
        <taxon>Sphaerotilaceae</taxon>
        <taxon>Caldimonas</taxon>
    </lineage>
</organism>
<accession>A0ABT0YR78</accession>
<dbReference type="InterPro" id="IPR022742">
    <property type="entry name" value="Hydrolase_4"/>
</dbReference>
<reference evidence="2" key="1">
    <citation type="submission" date="2022-05" db="EMBL/GenBank/DDBJ databases">
        <title>Schlegelella sp. nov., isolated from mangrove soil.</title>
        <authorList>
            <person name="Liu Y."/>
            <person name="Ge X."/>
            <person name="Liu W."/>
        </authorList>
    </citation>
    <scope>NUCLEOTIDE SEQUENCE</scope>
    <source>
        <strain evidence="2">S2-27</strain>
    </source>
</reference>
<dbReference type="RefSeq" id="WP_251778784.1">
    <property type="nucleotide sequence ID" value="NZ_JAMKFE010000006.1"/>
</dbReference>
<sequence length="312" mass="34298">MIEHTLVFGPQQNLVGTLTFPDAARGGSNPPVMALLTNAGVIPRVGPHRMNVKLARRFAQLGVPTLRFDLSGLGDSQRAISTQSASAQFVADTRAAMDLAASRYGCHRFFMIGFCSGADIAHLTALEDSRLQAALLFDSYVYPTRKAKLLGLWHRLRRHGVPATAYKLARYMLRARLDTSQDDGTGTPAAEGPVIFGRSRMPARDEFGARIRTLVDRGVQLYFVYSGGEPDWYNYEGQFCEMFESYGFVDDVRYTYLRQSDHTLTQPHAQQALTGLIEQWLHERVLGAEAPGSVSSVGLAAESAPVERLAAA</sequence>
<dbReference type="Gene3D" id="3.40.50.1820">
    <property type="entry name" value="alpha/beta hydrolase"/>
    <property type="match status" value="1"/>
</dbReference>
<dbReference type="EMBL" id="JAMKFE010000006">
    <property type="protein sequence ID" value="MCM5680343.1"/>
    <property type="molecule type" value="Genomic_DNA"/>
</dbReference>
<name>A0ABT0YR78_9BURK</name>
<dbReference type="SUPFAM" id="SSF53474">
    <property type="entry name" value="alpha/beta-Hydrolases"/>
    <property type="match status" value="1"/>
</dbReference>
<gene>
    <name evidence="2" type="ORF">M8A51_12465</name>
</gene>
<evidence type="ECO:0000313" key="2">
    <source>
        <dbReference type="EMBL" id="MCM5680343.1"/>
    </source>
</evidence>
<protein>
    <submittedName>
        <fullName evidence="2">Alpha/beta hydrolase</fullName>
    </submittedName>
</protein>
<dbReference type="Pfam" id="PF12146">
    <property type="entry name" value="Hydrolase_4"/>
    <property type="match status" value="1"/>
</dbReference>
<feature type="domain" description="Serine aminopeptidase S33" evidence="1">
    <location>
        <begin position="53"/>
        <end position="163"/>
    </location>
</feature>
<comment type="caution">
    <text evidence="2">The sequence shown here is derived from an EMBL/GenBank/DDBJ whole genome shotgun (WGS) entry which is preliminary data.</text>
</comment>
<dbReference type="GO" id="GO:0016787">
    <property type="term" value="F:hydrolase activity"/>
    <property type="evidence" value="ECO:0007669"/>
    <property type="project" value="UniProtKB-KW"/>
</dbReference>
<dbReference type="InterPro" id="IPR029058">
    <property type="entry name" value="AB_hydrolase_fold"/>
</dbReference>
<proteinExistence type="predicted"/>
<keyword evidence="3" id="KW-1185">Reference proteome</keyword>
<evidence type="ECO:0000313" key="3">
    <source>
        <dbReference type="Proteomes" id="UP001165541"/>
    </source>
</evidence>
<evidence type="ECO:0000259" key="1">
    <source>
        <dbReference type="Pfam" id="PF12146"/>
    </source>
</evidence>
<keyword evidence="2" id="KW-0378">Hydrolase</keyword>
<dbReference type="Proteomes" id="UP001165541">
    <property type="component" value="Unassembled WGS sequence"/>
</dbReference>